<dbReference type="PANTHER" id="PTHR30349:SF41">
    <property type="entry name" value="INTEGRASE_RECOMBINASE PROTEIN MJ0367-RELATED"/>
    <property type="match status" value="1"/>
</dbReference>
<dbReference type="EMBL" id="PJAI02000002">
    <property type="protein sequence ID" value="TYK66831.1"/>
    <property type="molecule type" value="Genomic_DNA"/>
</dbReference>
<dbReference type="InterPro" id="IPR011010">
    <property type="entry name" value="DNA_brk_join_enz"/>
</dbReference>
<dbReference type="InterPro" id="IPR013762">
    <property type="entry name" value="Integrase-like_cat_sf"/>
</dbReference>
<accession>A0ABY3N010</accession>
<dbReference type="InterPro" id="IPR050090">
    <property type="entry name" value="Tyrosine_recombinase_XerCD"/>
</dbReference>
<dbReference type="InterPro" id="IPR002104">
    <property type="entry name" value="Integrase_catalytic"/>
</dbReference>
<organism evidence="6 7">
    <name type="scientific">Colwellia echini</name>
    <dbReference type="NCBI Taxonomy" id="1982103"/>
    <lineage>
        <taxon>Bacteria</taxon>
        <taxon>Pseudomonadati</taxon>
        <taxon>Pseudomonadota</taxon>
        <taxon>Gammaproteobacteria</taxon>
        <taxon>Alteromonadales</taxon>
        <taxon>Colwelliaceae</taxon>
        <taxon>Colwellia</taxon>
    </lineage>
</organism>
<name>A0ABY3N010_9GAMM</name>
<feature type="domain" description="Tyr recombinase" evidence="5">
    <location>
        <begin position="169"/>
        <end position="402"/>
    </location>
</feature>
<evidence type="ECO:0000256" key="2">
    <source>
        <dbReference type="ARBA" id="ARBA00022908"/>
    </source>
</evidence>
<evidence type="ECO:0000256" key="3">
    <source>
        <dbReference type="ARBA" id="ARBA00023125"/>
    </source>
</evidence>
<evidence type="ECO:0000256" key="1">
    <source>
        <dbReference type="ARBA" id="ARBA00008857"/>
    </source>
</evidence>
<evidence type="ECO:0000313" key="6">
    <source>
        <dbReference type="EMBL" id="TYK66831.1"/>
    </source>
</evidence>
<keyword evidence="3" id="KW-0238">DNA-binding</keyword>
<gene>
    <name evidence="6" type="ORF">CWS31_003345</name>
</gene>
<evidence type="ECO:0000259" key="5">
    <source>
        <dbReference type="PROSITE" id="PS51898"/>
    </source>
</evidence>
<dbReference type="PROSITE" id="PS51898">
    <property type="entry name" value="TYR_RECOMBINASE"/>
    <property type="match status" value="1"/>
</dbReference>
<protein>
    <recommendedName>
        <fullName evidence="5">Tyr recombinase domain-containing protein</fullName>
    </recommendedName>
</protein>
<keyword evidence="4" id="KW-0233">DNA recombination</keyword>
<keyword evidence="7" id="KW-1185">Reference proteome</keyword>
<sequence>MRYIVKSIPHPQYNNQLIPILVDSEQFDLPLPSAALWGWHLWLSSKYNTCKSRLEDLSVFYEYVDRHYPLFLDDAAQLKFLGQRQLTDLISTLLLNFKYDFEDAVKVKPSTFNRRIDSITSFFRFNYTRYIERLNDIDKIDAYNKQLVRVLKLIKKNKFSKAEVENATRYAQPIDEDQINLIKDIIRPSDESIVNEINPFRPGLQVRNACIILLFFELGCRKSELVLIRNIDKQLKLTTNATIVIEHNDDAPSRNRKDGASHKTLNRELPISPGLKDLLIIYIEEYRPTLKKPHSFLASDYLFLSEKDGGALTTSGVDYILDSLYKKVPELKDAIASHRLRVTRGIIIREAVDSEYENSNSPIIKSGDMQDTLTTWGGWSSTSPMPKRYTNSHIQKKIRDYLAGKEK</sequence>
<dbReference type="PANTHER" id="PTHR30349">
    <property type="entry name" value="PHAGE INTEGRASE-RELATED"/>
    <property type="match status" value="1"/>
</dbReference>
<comment type="similarity">
    <text evidence="1">Belongs to the 'phage' integrase family.</text>
</comment>
<evidence type="ECO:0000256" key="4">
    <source>
        <dbReference type="ARBA" id="ARBA00023172"/>
    </source>
</evidence>
<keyword evidence="2" id="KW-0229">DNA integration</keyword>
<reference evidence="6 7" key="1">
    <citation type="submission" date="2019-08" db="EMBL/GenBank/DDBJ databases">
        <title>Microbe sample from Colwellia echini.</title>
        <authorList>
            <person name="Christiansen L."/>
            <person name="Pathiraja D."/>
            <person name="Schultz-Johansen M."/>
            <person name="Choi I.-G."/>
            <person name="Stougaard P."/>
        </authorList>
    </citation>
    <scope>NUCLEOTIDE SEQUENCE [LARGE SCALE GENOMIC DNA]</scope>
    <source>
        <strain evidence="6 7">A3</strain>
    </source>
</reference>
<dbReference type="SUPFAM" id="SSF56349">
    <property type="entry name" value="DNA breaking-rejoining enzymes"/>
    <property type="match status" value="1"/>
</dbReference>
<dbReference type="Gene3D" id="1.10.443.10">
    <property type="entry name" value="Intergrase catalytic core"/>
    <property type="match status" value="1"/>
</dbReference>
<evidence type="ECO:0000313" key="7">
    <source>
        <dbReference type="Proteomes" id="UP000815846"/>
    </source>
</evidence>
<proteinExistence type="inferred from homology"/>
<dbReference type="Proteomes" id="UP000815846">
    <property type="component" value="Unassembled WGS sequence"/>
</dbReference>
<dbReference type="RefSeq" id="WP_101343891.1">
    <property type="nucleotide sequence ID" value="NZ_PJAI02000002.1"/>
</dbReference>
<comment type="caution">
    <text evidence="6">The sequence shown here is derived from an EMBL/GenBank/DDBJ whole genome shotgun (WGS) entry which is preliminary data.</text>
</comment>